<evidence type="ECO:0000313" key="1">
    <source>
        <dbReference type="EMBL" id="MCD9560039.1"/>
    </source>
</evidence>
<dbReference type="InterPro" id="IPR018171">
    <property type="entry name" value="Pept_tRNA_hydro_CS"/>
</dbReference>
<evidence type="ECO:0008006" key="3">
    <source>
        <dbReference type="Google" id="ProtNLM"/>
    </source>
</evidence>
<sequence length="307" mass="34380">MDLTLDVPLRVPLYSWTKLASTGVIDGVFCWWFNVELQIILYDSVNRRFWPLQLTEEMDAWEAGTLGVSGGALYYALCDEAEINVWCLESKMHSQDVVWVRKYAANISNVLRNCPGAFGPANSSIEARNTDIHPVNPHIFYLLVGDKEQHDDYDVYTNFFGHEATAAILCCEPLSSLSCCCEPTAAVVLPATLFFKINEMLRRICRRSFCTCSPRPWLLVGLGNPGDKYRGTRHNVGFEMLDAFANSQGIHMETVHCKAMFGKGFVNGIPVLLAKPLTYMNLSGESSASDHRIVNMECKSSSDIANW</sequence>
<dbReference type="SUPFAM" id="SSF53178">
    <property type="entry name" value="Peptidyl-tRNA hydrolase-like"/>
    <property type="match status" value="1"/>
</dbReference>
<dbReference type="InterPro" id="IPR001328">
    <property type="entry name" value="Pept_tRNA_hydro"/>
</dbReference>
<comment type="caution">
    <text evidence="1">The sequence shown here is derived from an EMBL/GenBank/DDBJ whole genome shotgun (WGS) entry which is preliminary data.</text>
</comment>
<keyword evidence="2" id="KW-1185">Reference proteome</keyword>
<dbReference type="Gene3D" id="3.40.50.1470">
    <property type="entry name" value="Peptidyl-tRNA hydrolase"/>
    <property type="match status" value="1"/>
</dbReference>
<dbReference type="PANTHER" id="PTHR17224:SF4">
    <property type="entry name" value="PEPTIDYL-TRNA HYDROLASE, MITOCHONDRIAL"/>
    <property type="match status" value="1"/>
</dbReference>
<proteinExistence type="predicted"/>
<dbReference type="PANTHER" id="PTHR17224">
    <property type="entry name" value="PEPTIDYL-TRNA HYDROLASE"/>
    <property type="match status" value="1"/>
</dbReference>
<dbReference type="PROSITE" id="PS01195">
    <property type="entry name" value="PEPT_TRNA_HYDROL_1"/>
    <property type="match status" value="1"/>
</dbReference>
<dbReference type="Pfam" id="PF01195">
    <property type="entry name" value="Pept_tRNA_hydro"/>
    <property type="match status" value="1"/>
</dbReference>
<dbReference type="EMBL" id="JACEIK010002257">
    <property type="protein sequence ID" value="MCD9560039.1"/>
    <property type="molecule type" value="Genomic_DNA"/>
</dbReference>
<gene>
    <name evidence="1" type="ORF">HAX54_018468</name>
</gene>
<name>A0ABS8UML2_DATST</name>
<evidence type="ECO:0000313" key="2">
    <source>
        <dbReference type="Proteomes" id="UP000823775"/>
    </source>
</evidence>
<protein>
    <recommendedName>
        <fullName evidence="3">Peptidyl-tRNA hydrolase</fullName>
    </recommendedName>
</protein>
<organism evidence="1 2">
    <name type="scientific">Datura stramonium</name>
    <name type="common">Jimsonweed</name>
    <name type="synonym">Common thornapple</name>
    <dbReference type="NCBI Taxonomy" id="4076"/>
    <lineage>
        <taxon>Eukaryota</taxon>
        <taxon>Viridiplantae</taxon>
        <taxon>Streptophyta</taxon>
        <taxon>Embryophyta</taxon>
        <taxon>Tracheophyta</taxon>
        <taxon>Spermatophyta</taxon>
        <taxon>Magnoliopsida</taxon>
        <taxon>eudicotyledons</taxon>
        <taxon>Gunneridae</taxon>
        <taxon>Pentapetalae</taxon>
        <taxon>asterids</taxon>
        <taxon>lamiids</taxon>
        <taxon>Solanales</taxon>
        <taxon>Solanaceae</taxon>
        <taxon>Solanoideae</taxon>
        <taxon>Datureae</taxon>
        <taxon>Datura</taxon>
    </lineage>
</organism>
<dbReference type="InterPro" id="IPR036416">
    <property type="entry name" value="Pept_tRNA_hydro_sf"/>
</dbReference>
<accession>A0ABS8UML2</accession>
<dbReference type="Proteomes" id="UP000823775">
    <property type="component" value="Unassembled WGS sequence"/>
</dbReference>
<reference evidence="1 2" key="1">
    <citation type="journal article" date="2021" name="BMC Genomics">
        <title>Datura genome reveals duplications of psychoactive alkaloid biosynthetic genes and high mutation rate following tissue culture.</title>
        <authorList>
            <person name="Rajewski A."/>
            <person name="Carter-House D."/>
            <person name="Stajich J."/>
            <person name="Litt A."/>
        </authorList>
    </citation>
    <scope>NUCLEOTIDE SEQUENCE [LARGE SCALE GENOMIC DNA]</scope>
    <source>
        <strain evidence="1">AR-01</strain>
    </source>
</reference>